<dbReference type="GO" id="GO:0006227">
    <property type="term" value="P:dUDP biosynthetic process"/>
    <property type="evidence" value="ECO:0007669"/>
    <property type="project" value="TreeGrafter"/>
</dbReference>
<evidence type="ECO:0000256" key="7">
    <source>
        <dbReference type="ARBA" id="ARBA00022741"/>
    </source>
</evidence>
<evidence type="ECO:0000313" key="11">
    <source>
        <dbReference type="EMBL" id="SGZ24760.1"/>
    </source>
</evidence>
<evidence type="ECO:0000256" key="6">
    <source>
        <dbReference type="ARBA" id="ARBA00022727"/>
    </source>
</evidence>
<dbReference type="InterPro" id="IPR039430">
    <property type="entry name" value="Thymidylate_kin-like_dom"/>
</dbReference>
<proteinExistence type="inferred from homology"/>
<accession>A0A2X0PF66</accession>
<dbReference type="NCBIfam" id="TIGR00041">
    <property type="entry name" value="DTMP_kinase"/>
    <property type="match status" value="1"/>
</dbReference>
<dbReference type="GO" id="GO:0004550">
    <property type="term" value="F:nucleoside diphosphate kinase activity"/>
    <property type="evidence" value="ECO:0007669"/>
    <property type="project" value="TreeGrafter"/>
</dbReference>
<dbReference type="EMBL" id="FQNC01000085">
    <property type="protein sequence ID" value="SGZ24760.1"/>
    <property type="molecule type" value="Genomic_DNA"/>
</dbReference>
<dbReference type="Pfam" id="PF02223">
    <property type="entry name" value="Thymidylate_kin"/>
    <property type="match status" value="1"/>
</dbReference>
<feature type="domain" description="Thymidylate kinase-like" evidence="10">
    <location>
        <begin position="21"/>
        <end position="199"/>
    </location>
</feature>
<dbReference type="PANTHER" id="PTHR10344">
    <property type="entry name" value="THYMIDYLATE KINASE"/>
    <property type="match status" value="1"/>
</dbReference>
<evidence type="ECO:0000259" key="10">
    <source>
        <dbReference type="Pfam" id="PF02223"/>
    </source>
</evidence>
<dbReference type="GO" id="GO:0005524">
    <property type="term" value="F:ATP binding"/>
    <property type="evidence" value="ECO:0007669"/>
    <property type="project" value="UniProtKB-KW"/>
</dbReference>
<evidence type="ECO:0000256" key="1">
    <source>
        <dbReference type="ARBA" id="ARBA00004992"/>
    </source>
</evidence>
<keyword evidence="8" id="KW-0418">Kinase</keyword>
<dbReference type="FunFam" id="3.40.50.300:FF:000679">
    <property type="entry name" value="Thymidylate kinase"/>
    <property type="match status" value="1"/>
</dbReference>
<dbReference type="GO" id="GO:0004798">
    <property type="term" value="F:dTMP kinase activity"/>
    <property type="evidence" value="ECO:0007669"/>
    <property type="project" value="UniProtKB-EC"/>
</dbReference>
<dbReference type="PANTHER" id="PTHR10344:SF1">
    <property type="entry name" value="THYMIDYLATE KINASE"/>
    <property type="match status" value="1"/>
</dbReference>
<dbReference type="HAMAP" id="MF_00165">
    <property type="entry name" value="Thymidylate_kinase"/>
    <property type="match status" value="1"/>
</dbReference>
<keyword evidence="12" id="KW-1185">Reference proteome</keyword>
<keyword evidence="6" id="KW-0545">Nucleotide biosynthesis</keyword>
<dbReference type="CDD" id="cd01672">
    <property type="entry name" value="TMPK"/>
    <property type="match status" value="1"/>
</dbReference>
<comment type="similarity">
    <text evidence="2">Belongs to the thymidylate kinase family.</text>
</comment>
<protein>
    <recommendedName>
        <fullName evidence="4">Thymidylate kinase</fullName>
        <ecNumber evidence="3">2.7.4.9</ecNumber>
    </recommendedName>
</protein>
<evidence type="ECO:0000256" key="5">
    <source>
        <dbReference type="ARBA" id="ARBA00022679"/>
    </source>
</evidence>
<sequence>MSTSALMASNSTGKRGAFIVFEGLDRSGKTTQLQKLVDRLQQDGVNAAACRFPDRTTSTGKMIDSYLGSKSDLDDRAIHLLFSVNRWERAKGILSELEQGKTVVCDRYAFSGIAFSAVKGLSYEWCLSPDVGLPAPDLVLFFNVSAKVQEQRSGFGQERYETTEIQKNVRAMFEKIGKDVGHSWEVVEGDGGLEEVGEEVLERARRVIKGELGPVRELWKDRSGVIVDNSDPGGTAHFLSSFVSDHVCASYSYNIIHYTCFAHDCLVSFTSLAASTLTGRFLSFSNSAMTVLAACPFELQAIA</sequence>
<evidence type="ECO:0000313" key="12">
    <source>
        <dbReference type="Proteomes" id="UP000249464"/>
    </source>
</evidence>
<gene>
    <name evidence="11" type="primary">BQ5605_C023g09744</name>
    <name evidence="11" type="ORF">BQ5605_C023G09744</name>
</gene>
<dbReference type="PROSITE" id="PS01331">
    <property type="entry name" value="THYMIDYLATE_KINASE"/>
    <property type="match status" value="1"/>
</dbReference>
<dbReference type="InterPro" id="IPR018095">
    <property type="entry name" value="Thymidylate_kin_CS"/>
</dbReference>
<evidence type="ECO:0000256" key="2">
    <source>
        <dbReference type="ARBA" id="ARBA00009776"/>
    </source>
</evidence>
<comment type="pathway">
    <text evidence="1">Pyrimidine metabolism; dTTP biosynthesis.</text>
</comment>
<dbReference type="STRING" id="796604.A0A2X0PF66"/>
<evidence type="ECO:0000256" key="9">
    <source>
        <dbReference type="ARBA" id="ARBA00022840"/>
    </source>
</evidence>
<dbReference type="AlphaFoldDB" id="A0A2X0PF66"/>
<reference evidence="11 12" key="1">
    <citation type="submission" date="2016-11" db="EMBL/GenBank/DDBJ databases">
        <authorList>
            <person name="Jaros S."/>
            <person name="Januszkiewicz K."/>
            <person name="Wedrychowicz H."/>
        </authorList>
    </citation>
    <scope>NUCLEOTIDE SEQUENCE [LARGE SCALE GENOMIC DNA]</scope>
</reference>
<keyword evidence="7" id="KW-0547">Nucleotide-binding</keyword>
<dbReference type="GO" id="GO:0005829">
    <property type="term" value="C:cytosol"/>
    <property type="evidence" value="ECO:0007669"/>
    <property type="project" value="TreeGrafter"/>
</dbReference>
<dbReference type="Proteomes" id="UP000249464">
    <property type="component" value="Unassembled WGS sequence"/>
</dbReference>
<dbReference type="GO" id="GO:0005634">
    <property type="term" value="C:nucleus"/>
    <property type="evidence" value="ECO:0007669"/>
    <property type="project" value="TreeGrafter"/>
</dbReference>
<dbReference type="GO" id="GO:0006235">
    <property type="term" value="P:dTTP biosynthetic process"/>
    <property type="evidence" value="ECO:0007669"/>
    <property type="project" value="TreeGrafter"/>
</dbReference>
<evidence type="ECO:0000256" key="4">
    <source>
        <dbReference type="ARBA" id="ARBA00017144"/>
    </source>
</evidence>
<dbReference type="InterPro" id="IPR027417">
    <property type="entry name" value="P-loop_NTPase"/>
</dbReference>
<dbReference type="SUPFAM" id="SSF52540">
    <property type="entry name" value="P-loop containing nucleoside triphosphate hydrolases"/>
    <property type="match status" value="1"/>
</dbReference>
<evidence type="ECO:0000256" key="3">
    <source>
        <dbReference type="ARBA" id="ARBA00012980"/>
    </source>
</evidence>
<keyword evidence="5" id="KW-0808">Transferase</keyword>
<dbReference type="Gene3D" id="3.40.50.300">
    <property type="entry name" value="P-loop containing nucleotide triphosphate hydrolases"/>
    <property type="match status" value="1"/>
</dbReference>
<evidence type="ECO:0000256" key="8">
    <source>
        <dbReference type="ARBA" id="ARBA00022777"/>
    </source>
</evidence>
<organism evidence="11 12">
    <name type="scientific">Microbotryum silenes-dioicae</name>
    <dbReference type="NCBI Taxonomy" id="796604"/>
    <lineage>
        <taxon>Eukaryota</taxon>
        <taxon>Fungi</taxon>
        <taxon>Dikarya</taxon>
        <taxon>Basidiomycota</taxon>
        <taxon>Pucciniomycotina</taxon>
        <taxon>Microbotryomycetes</taxon>
        <taxon>Microbotryales</taxon>
        <taxon>Microbotryaceae</taxon>
        <taxon>Microbotryum</taxon>
    </lineage>
</organism>
<keyword evidence="9" id="KW-0067">ATP-binding</keyword>
<name>A0A2X0PF66_9BASI</name>
<dbReference type="InterPro" id="IPR018094">
    <property type="entry name" value="Thymidylate_kinase"/>
</dbReference>
<dbReference type="GO" id="GO:0006233">
    <property type="term" value="P:dTDP biosynthetic process"/>
    <property type="evidence" value="ECO:0007669"/>
    <property type="project" value="InterPro"/>
</dbReference>
<dbReference type="EC" id="2.7.4.9" evidence="3"/>